<feature type="transmembrane region" description="Helical" evidence="1">
    <location>
        <begin position="223"/>
        <end position="248"/>
    </location>
</feature>
<organism evidence="2 3">
    <name type="scientific">Ramlibacter lithotrophicus</name>
    <dbReference type="NCBI Taxonomy" id="2606681"/>
    <lineage>
        <taxon>Bacteria</taxon>
        <taxon>Pseudomonadati</taxon>
        <taxon>Pseudomonadota</taxon>
        <taxon>Betaproteobacteria</taxon>
        <taxon>Burkholderiales</taxon>
        <taxon>Comamonadaceae</taxon>
        <taxon>Ramlibacter</taxon>
    </lineage>
</organism>
<comment type="caution">
    <text evidence="2">The sequence shown here is derived from an EMBL/GenBank/DDBJ whole genome shotgun (WGS) entry which is preliminary data.</text>
</comment>
<keyword evidence="3" id="KW-1185">Reference proteome</keyword>
<dbReference type="RefSeq" id="WP_168105356.1">
    <property type="nucleotide sequence ID" value="NZ_VTOX01000001.1"/>
</dbReference>
<feature type="transmembrane region" description="Helical" evidence="1">
    <location>
        <begin position="114"/>
        <end position="133"/>
    </location>
</feature>
<feature type="transmembrane region" description="Helical" evidence="1">
    <location>
        <begin position="145"/>
        <end position="168"/>
    </location>
</feature>
<name>A0A7X6DBR4_9BURK</name>
<feature type="transmembrane region" description="Helical" evidence="1">
    <location>
        <begin position="381"/>
        <end position="399"/>
    </location>
</feature>
<keyword evidence="1" id="KW-1133">Transmembrane helix</keyword>
<feature type="transmembrane region" description="Helical" evidence="1">
    <location>
        <begin position="343"/>
        <end position="369"/>
    </location>
</feature>
<accession>A0A7X6DBR4</accession>
<dbReference type="InterPro" id="IPR036259">
    <property type="entry name" value="MFS_trans_sf"/>
</dbReference>
<evidence type="ECO:0000313" key="2">
    <source>
        <dbReference type="EMBL" id="NKE64246.1"/>
    </source>
</evidence>
<feature type="transmembrane region" description="Helical" evidence="1">
    <location>
        <begin position="312"/>
        <end position="331"/>
    </location>
</feature>
<dbReference type="SUPFAM" id="SSF103473">
    <property type="entry name" value="MFS general substrate transporter"/>
    <property type="match status" value="1"/>
</dbReference>
<dbReference type="Gene3D" id="1.20.1250.20">
    <property type="entry name" value="MFS general substrate transporter like domains"/>
    <property type="match status" value="1"/>
</dbReference>
<evidence type="ECO:0000256" key="1">
    <source>
        <dbReference type="SAM" id="Phobius"/>
    </source>
</evidence>
<dbReference type="Proteomes" id="UP000521868">
    <property type="component" value="Unassembled WGS sequence"/>
</dbReference>
<dbReference type="PANTHER" id="PTHR23537">
    <property type="match status" value="1"/>
</dbReference>
<sequence length="419" mass="42678">MPASPTALRIAVAGMLSLAVAMGIGRFAFTPLLPMMLAERTVDLAGASWLASANYLGYLLGALLCTLGPWLRARAPWWPAWHSGAVVRVGLAATCLLTAGMALPLPALWPTLRFTAGVASAVVFVFTSGWCLMQLARRNEPALGGLIYAGPGAGIVASGLAAGLLVQWERSAALGWVAFALLGAALSAVVWPAFMADGDGPGATPARPAGTGAASAGAGAAEVWLLALAYGLAGFGYIITATFLPVIAREAIPGSAWLDLFWPIFGAGAVVGAVLVTRLRAARDMRALLAGCYAVQALGIAVGVWLPSAAGFGVGSLLLGLPFTTITFFAMQEVRRLRPATAHSAMGLLTVLYGTGQIAGPLLAAAVLARSATPAQGFERSLAIAAAALVAGALLYLALLRRYPLVSRPAAPGAARGRG</sequence>
<dbReference type="Pfam" id="PF06779">
    <property type="entry name" value="MFS_4"/>
    <property type="match status" value="1"/>
</dbReference>
<dbReference type="InterPro" id="IPR010645">
    <property type="entry name" value="MFS_4"/>
</dbReference>
<feature type="transmembrane region" description="Helical" evidence="1">
    <location>
        <begin position="288"/>
        <end position="306"/>
    </location>
</feature>
<feature type="transmembrane region" description="Helical" evidence="1">
    <location>
        <begin position="7"/>
        <end position="29"/>
    </location>
</feature>
<keyword evidence="1" id="KW-0812">Transmembrane</keyword>
<keyword evidence="1" id="KW-0472">Membrane</keyword>
<feature type="transmembrane region" description="Helical" evidence="1">
    <location>
        <begin position="174"/>
        <end position="194"/>
    </location>
</feature>
<reference evidence="2 3" key="1">
    <citation type="journal article" date="2020" name="Nature">
        <title>Bacterial chemolithoautotrophy via manganese oxidation.</title>
        <authorList>
            <person name="Yu H."/>
            <person name="Leadbetter J.R."/>
        </authorList>
    </citation>
    <scope>NUCLEOTIDE SEQUENCE [LARGE SCALE GENOMIC DNA]</scope>
    <source>
        <strain evidence="2 3">RBP-1</strain>
    </source>
</reference>
<dbReference type="PANTHER" id="PTHR23537:SF1">
    <property type="entry name" value="SUGAR TRANSPORTER"/>
    <property type="match status" value="1"/>
</dbReference>
<dbReference type="AlphaFoldDB" id="A0A7X6DBR4"/>
<protein>
    <submittedName>
        <fullName evidence="2">YbfB/YjiJ family MFS transporter</fullName>
    </submittedName>
</protein>
<feature type="transmembrane region" description="Helical" evidence="1">
    <location>
        <begin position="260"/>
        <end position="276"/>
    </location>
</feature>
<dbReference type="GO" id="GO:0005886">
    <property type="term" value="C:plasma membrane"/>
    <property type="evidence" value="ECO:0007669"/>
    <property type="project" value="TreeGrafter"/>
</dbReference>
<gene>
    <name evidence="2" type="ORF">RAMLITH_00295</name>
</gene>
<feature type="transmembrane region" description="Helical" evidence="1">
    <location>
        <begin position="49"/>
        <end position="73"/>
    </location>
</feature>
<dbReference type="EMBL" id="VTOX01000001">
    <property type="protein sequence ID" value="NKE64246.1"/>
    <property type="molecule type" value="Genomic_DNA"/>
</dbReference>
<feature type="transmembrane region" description="Helical" evidence="1">
    <location>
        <begin position="85"/>
        <end position="108"/>
    </location>
</feature>
<proteinExistence type="predicted"/>
<evidence type="ECO:0000313" key="3">
    <source>
        <dbReference type="Proteomes" id="UP000521868"/>
    </source>
</evidence>